<dbReference type="GO" id="GO:0005794">
    <property type="term" value="C:Golgi apparatus"/>
    <property type="evidence" value="ECO:0007669"/>
    <property type="project" value="UniProtKB-SubCell"/>
</dbReference>
<dbReference type="GO" id="GO:0046872">
    <property type="term" value="F:metal ion binding"/>
    <property type="evidence" value="ECO:0007669"/>
    <property type="project" value="UniProtKB-KW"/>
</dbReference>
<dbReference type="InterPro" id="IPR007484">
    <property type="entry name" value="Peptidase_M28"/>
</dbReference>
<evidence type="ECO:0000256" key="9">
    <source>
        <dbReference type="ARBA" id="ARBA00022723"/>
    </source>
</evidence>
<keyword evidence="22" id="KW-0031">Aminopeptidase</keyword>
<dbReference type="AlphaFoldDB" id="A0A5J4SEG1"/>
<evidence type="ECO:0000256" key="14">
    <source>
        <dbReference type="ARBA" id="ARBA00023034"/>
    </source>
</evidence>
<evidence type="ECO:0000256" key="13">
    <source>
        <dbReference type="ARBA" id="ARBA00022833"/>
    </source>
</evidence>
<dbReference type="InterPro" id="IPR039866">
    <property type="entry name" value="CPQ"/>
</dbReference>
<evidence type="ECO:0000256" key="10">
    <source>
        <dbReference type="ARBA" id="ARBA00022729"/>
    </source>
</evidence>
<dbReference type="EMBL" id="SNRY01000234">
    <property type="protein sequence ID" value="KAA6344122.1"/>
    <property type="molecule type" value="Genomic_DNA"/>
</dbReference>
<keyword evidence="12" id="KW-0256">Endoplasmic reticulum</keyword>
<keyword evidence="13" id="KW-0862">Zinc</keyword>
<keyword evidence="14" id="KW-0333">Golgi apparatus</keyword>
<evidence type="ECO:0000256" key="1">
    <source>
        <dbReference type="ARBA" id="ARBA00004240"/>
    </source>
</evidence>
<dbReference type="SUPFAM" id="SSF53187">
    <property type="entry name" value="Zn-dependent exopeptidases"/>
    <property type="match status" value="1"/>
</dbReference>
<evidence type="ECO:0000256" key="20">
    <source>
        <dbReference type="ARBA" id="ARBA00033328"/>
    </source>
</evidence>
<accession>A0A5J4SEG1</accession>
<evidence type="ECO:0000256" key="7">
    <source>
        <dbReference type="ARBA" id="ARBA00022645"/>
    </source>
</evidence>
<comment type="subunit">
    <text evidence="19">Homodimer. The monomeric form is inactive while the homodimer is active.</text>
</comment>
<keyword evidence="18" id="KW-0458">Lysosome</keyword>
<feature type="domain" description="Peptidase M28" evidence="21">
    <location>
        <begin position="286"/>
        <end position="484"/>
    </location>
</feature>
<dbReference type="GO" id="GO:0004177">
    <property type="term" value="F:aminopeptidase activity"/>
    <property type="evidence" value="ECO:0007669"/>
    <property type="project" value="UniProtKB-KW"/>
</dbReference>
<comment type="subcellular location">
    <subcellularLocation>
        <location evidence="1">Endoplasmic reticulum</location>
    </subcellularLocation>
    <subcellularLocation>
        <location evidence="3">Golgi apparatus</location>
    </subcellularLocation>
    <subcellularLocation>
        <location evidence="2">Lysosome</location>
    </subcellularLocation>
    <subcellularLocation>
        <location evidence="4">Secreted</location>
    </subcellularLocation>
</comment>
<evidence type="ECO:0000256" key="8">
    <source>
        <dbReference type="ARBA" id="ARBA00022670"/>
    </source>
</evidence>
<gene>
    <name evidence="22" type="ORF">EZS27_008243</name>
</gene>
<evidence type="ECO:0000256" key="6">
    <source>
        <dbReference type="ARBA" id="ARBA00022525"/>
    </source>
</evidence>
<name>A0A5J4SEG1_9ZZZZ</name>
<evidence type="ECO:0000256" key="2">
    <source>
        <dbReference type="ARBA" id="ARBA00004371"/>
    </source>
</evidence>
<evidence type="ECO:0000256" key="3">
    <source>
        <dbReference type="ARBA" id="ARBA00004555"/>
    </source>
</evidence>
<evidence type="ECO:0000256" key="12">
    <source>
        <dbReference type="ARBA" id="ARBA00022824"/>
    </source>
</evidence>
<dbReference type="GO" id="GO:0006508">
    <property type="term" value="P:proteolysis"/>
    <property type="evidence" value="ECO:0007669"/>
    <property type="project" value="UniProtKB-KW"/>
</dbReference>
<keyword evidence="17" id="KW-0325">Glycoprotein</keyword>
<dbReference type="GO" id="GO:0005764">
    <property type="term" value="C:lysosome"/>
    <property type="evidence" value="ECO:0007669"/>
    <property type="project" value="UniProtKB-SubCell"/>
</dbReference>
<evidence type="ECO:0000256" key="15">
    <source>
        <dbReference type="ARBA" id="ARBA00023049"/>
    </source>
</evidence>
<evidence type="ECO:0000259" key="21">
    <source>
        <dbReference type="Pfam" id="PF04389"/>
    </source>
</evidence>
<evidence type="ECO:0000256" key="11">
    <source>
        <dbReference type="ARBA" id="ARBA00022801"/>
    </source>
</evidence>
<dbReference type="GO" id="GO:0070573">
    <property type="term" value="F:metallodipeptidase activity"/>
    <property type="evidence" value="ECO:0007669"/>
    <property type="project" value="InterPro"/>
</dbReference>
<organism evidence="22">
    <name type="scientific">termite gut metagenome</name>
    <dbReference type="NCBI Taxonomy" id="433724"/>
    <lineage>
        <taxon>unclassified sequences</taxon>
        <taxon>metagenomes</taxon>
        <taxon>organismal metagenomes</taxon>
    </lineage>
</organism>
<reference evidence="22" key="1">
    <citation type="submission" date="2019-03" db="EMBL/GenBank/DDBJ databases">
        <title>Single cell metagenomics reveals metabolic interactions within the superorganism composed of flagellate Streblomastix strix and complex community of Bacteroidetes bacteria on its surface.</title>
        <authorList>
            <person name="Treitli S.C."/>
            <person name="Kolisko M."/>
            <person name="Husnik F."/>
            <person name="Keeling P."/>
            <person name="Hampl V."/>
        </authorList>
    </citation>
    <scope>NUCLEOTIDE SEQUENCE</scope>
    <source>
        <strain evidence="22">STM</strain>
    </source>
</reference>
<dbReference type="PANTHER" id="PTHR12053:SF3">
    <property type="entry name" value="CARBOXYPEPTIDASE Q"/>
    <property type="match status" value="1"/>
</dbReference>
<dbReference type="GO" id="GO:0005576">
    <property type="term" value="C:extracellular region"/>
    <property type="evidence" value="ECO:0007669"/>
    <property type="project" value="UniProtKB-SubCell"/>
</dbReference>
<evidence type="ECO:0000256" key="18">
    <source>
        <dbReference type="ARBA" id="ARBA00023228"/>
    </source>
</evidence>
<evidence type="ECO:0000256" key="16">
    <source>
        <dbReference type="ARBA" id="ARBA00023145"/>
    </source>
</evidence>
<dbReference type="PANTHER" id="PTHR12053">
    <property type="entry name" value="PROTEASE FAMILY M28 PLASMA GLUTAMATE CARBOXYPEPTIDASE-RELATED"/>
    <property type="match status" value="1"/>
</dbReference>
<evidence type="ECO:0000256" key="17">
    <source>
        <dbReference type="ARBA" id="ARBA00023180"/>
    </source>
</evidence>
<keyword evidence="6" id="KW-0964">Secreted</keyword>
<sequence>MKTRSITTVVGLCLFLSATAQTRLPDEVAYKIKSEAFTSPKIEELSQWLTDFLGPRLAASKNGQRAEALVKNKMTEYGLNNARQEFAVNFSKGGWDNKKNYVAMTAPYYTSFANTPKAWSGSTNGLVSGEVVYLNVEKEEDLAQYKGKLAGKIVLLPVAQTYTINFEPLASRLTDARLEELARDPRPSAGIARPRALPATLTLRAKLNDFIQAEKPLATLAGDGTFNVPGSRGVTYKAGDPEPVPEIALPIEDHGRMVRLVQKNIPVKLELEIKNRFTPGDTIINNVIAEIPGTDPKLKNEIVLIGGHLDSWHGGTGGADNGSACIVMLEAMRIIKNLGISPRRTIRIALWGGEEQGLYGSRGYAQNLLYDRNTNKALPGYDNFVVYLNMDNGSGRFRGIYLEENDMAVPFFKTWMEPFISLGFTTLSLRRTGSTDHVSFNTIGLPAYQFIQDPLEYGRTYHTLMDTYERLSLEDLRINAAMIAWFALNAAQDNARIPVKPGVLEKLKDTPQMRF</sequence>
<keyword evidence="11 22" id="KW-0378">Hydrolase</keyword>
<evidence type="ECO:0000313" key="22">
    <source>
        <dbReference type="EMBL" id="KAA6344122.1"/>
    </source>
</evidence>
<comment type="caution">
    <text evidence="22">The sequence shown here is derived from an EMBL/GenBank/DDBJ whole genome shotgun (WGS) entry which is preliminary data.</text>
</comment>
<keyword evidence="15" id="KW-0482">Metalloprotease</keyword>
<dbReference type="Gene3D" id="3.40.630.10">
    <property type="entry name" value="Zn peptidases"/>
    <property type="match status" value="1"/>
</dbReference>
<dbReference type="Pfam" id="PF04389">
    <property type="entry name" value="Peptidase_M28"/>
    <property type="match status" value="1"/>
</dbReference>
<keyword evidence="10" id="KW-0732">Signal</keyword>
<keyword evidence="16" id="KW-0865">Zymogen</keyword>
<dbReference type="GO" id="GO:0004180">
    <property type="term" value="F:carboxypeptidase activity"/>
    <property type="evidence" value="ECO:0007669"/>
    <property type="project" value="UniProtKB-KW"/>
</dbReference>
<keyword evidence="9" id="KW-0479">Metal-binding</keyword>
<dbReference type="GO" id="GO:0005783">
    <property type="term" value="C:endoplasmic reticulum"/>
    <property type="evidence" value="ECO:0007669"/>
    <property type="project" value="UniProtKB-SubCell"/>
</dbReference>
<keyword evidence="8" id="KW-0645">Protease</keyword>
<evidence type="ECO:0000256" key="19">
    <source>
        <dbReference type="ARBA" id="ARBA00025833"/>
    </source>
</evidence>
<proteinExistence type="predicted"/>
<evidence type="ECO:0000256" key="5">
    <source>
        <dbReference type="ARBA" id="ARBA00014116"/>
    </source>
</evidence>
<protein>
    <recommendedName>
        <fullName evidence="5">Carboxypeptidase Q</fullName>
    </recommendedName>
    <alternativeName>
        <fullName evidence="20">Plasma glutamate carboxypeptidase</fullName>
    </alternativeName>
</protein>
<evidence type="ECO:0000256" key="4">
    <source>
        <dbReference type="ARBA" id="ARBA00004613"/>
    </source>
</evidence>
<keyword evidence="7" id="KW-0121">Carboxypeptidase</keyword>